<dbReference type="Proteomes" id="UP000596252">
    <property type="component" value="Chromosome"/>
</dbReference>
<dbReference type="SUPFAM" id="SSF53271">
    <property type="entry name" value="PRTase-like"/>
    <property type="match status" value="1"/>
</dbReference>
<evidence type="ECO:0000313" key="4">
    <source>
        <dbReference type="EMBL" id="QRH01715.1"/>
    </source>
</evidence>
<dbReference type="PANTHER" id="PTHR47505:SF1">
    <property type="entry name" value="DNA UTILIZATION PROTEIN YHGH"/>
    <property type="match status" value="1"/>
</dbReference>
<reference evidence="4 5" key="1">
    <citation type="journal article" date="2012" name="Antonie Van Leeuwenhoek">
        <title>Shewanella litorisediminis sp. nov., a gammaproteobacterium isolated from a tidal flat sediment.</title>
        <authorList>
            <person name="Lee M.H."/>
            <person name="Yoon J.H."/>
        </authorList>
    </citation>
    <scope>NUCLEOTIDE SEQUENCE [LARGE SCALE GENOMIC DNA]</scope>
    <source>
        <strain evidence="4 5">SMK1-12</strain>
    </source>
</reference>
<accession>A0ABX7G386</accession>
<evidence type="ECO:0000259" key="2">
    <source>
        <dbReference type="Pfam" id="PF00156"/>
    </source>
</evidence>
<dbReference type="CDD" id="cd06223">
    <property type="entry name" value="PRTases_typeI"/>
    <property type="match status" value="1"/>
</dbReference>
<keyword evidence="5" id="KW-1185">Reference proteome</keyword>
<evidence type="ECO:0000313" key="5">
    <source>
        <dbReference type="Proteomes" id="UP000596252"/>
    </source>
</evidence>
<dbReference type="InterPro" id="IPR044005">
    <property type="entry name" value="DZR_2"/>
</dbReference>
<dbReference type="Pfam" id="PF18912">
    <property type="entry name" value="DZR_2"/>
    <property type="match status" value="1"/>
</dbReference>
<evidence type="ECO:0000259" key="3">
    <source>
        <dbReference type="Pfam" id="PF18912"/>
    </source>
</evidence>
<dbReference type="Gene3D" id="3.40.50.2020">
    <property type="match status" value="1"/>
</dbReference>
<name>A0ABX7G386_9GAMM</name>
<comment type="similarity">
    <text evidence="1">Belongs to the ComF/GntX family.</text>
</comment>
<dbReference type="InterPro" id="IPR000836">
    <property type="entry name" value="PRTase_dom"/>
</dbReference>
<feature type="domain" description="Phosphoribosyltransferase" evidence="2">
    <location>
        <begin position="143"/>
        <end position="240"/>
    </location>
</feature>
<dbReference type="PANTHER" id="PTHR47505">
    <property type="entry name" value="DNA UTILIZATION PROTEIN YHGH"/>
    <property type="match status" value="1"/>
</dbReference>
<organism evidence="4 5">
    <name type="scientific">Shewanella litorisediminis</name>
    <dbReference type="NCBI Taxonomy" id="1173586"/>
    <lineage>
        <taxon>Bacteria</taxon>
        <taxon>Pseudomonadati</taxon>
        <taxon>Pseudomonadota</taxon>
        <taxon>Gammaproteobacteria</taxon>
        <taxon>Alteromonadales</taxon>
        <taxon>Shewanellaceae</taxon>
        <taxon>Shewanella</taxon>
    </lineage>
</organism>
<dbReference type="InterPro" id="IPR029057">
    <property type="entry name" value="PRTase-like"/>
</dbReference>
<feature type="domain" description="Double zinc ribbon" evidence="3">
    <location>
        <begin position="22"/>
        <end position="72"/>
    </location>
</feature>
<dbReference type="InterPro" id="IPR051910">
    <property type="entry name" value="ComF/GntX_DNA_util-trans"/>
</dbReference>
<protein>
    <submittedName>
        <fullName evidence="4">ComF family protein</fullName>
    </submittedName>
</protein>
<evidence type="ECO:0000256" key="1">
    <source>
        <dbReference type="ARBA" id="ARBA00008007"/>
    </source>
</evidence>
<proteinExistence type="inferred from homology"/>
<gene>
    <name evidence="4" type="ORF">JQC75_18025</name>
</gene>
<dbReference type="Pfam" id="PF00156">
    <property type="entry name" value="Pribosyltran"/>
    <property type="match status" value="1"/>
</dbReference>
<sequence>MDEVSVWRRAWTYVVTTLAQSLPNRCLLCHQSITEGTGVCSLCLQRCLYRGPVCLGCGRSLVNDGAFCGACRVMGALPVIAPCSYHQGLGASIAAIKYQGQFAAMDVLCRALMTRVTQLAEEGEIPPVSLLLPVPLHPKRLKTRGFNQAYEIALLLSKLSGIPLCDDLLQRRRDTQPQAGLTGKARRKNLLGAFELTGSCRQGSVALVDDVVTTGSTANEIAALLQQQGVSVQVWCLARAEAPGLLDTLG</sequence>
<dbReference type="EMBL" id="CP069213">
    <property type="protein sequence ID" value="QRH01715.1"/>
    <property type="molecule type" value="Genomic_DNA"/>
</dbReference>
<dbReference type="RefSeq" id="WP_203325387.1">
    <property type="nucleotide sequence ID" value="NZ_CP069213.1"/>
</dbReference>